<sequence>MATEQEGRRRGLQRSTVAEKLAKEWFGCRTGWGSSWKDGGRDKKGEGSQWWKKDDDPWDEDPNDMSGIDVRKCKKCKHNWSYVREGGELYIYSANRENLWDPYSKGSGGRWDLKDFANYIEPTLAKKKKKKKKNRGKQRKVWWAKVKGWKDAGEPEFQPPSDEEEEDPGQEGQEQAEAVPFRQKDFQSFLCCLCFLCSREAKAQQHPKPKARPLVIPKNPPPATGLHCVATLFLCLLHACALCALSHEAPPEKRGRSCEAAEKRRDGSPASMRSYQSWTKVDGEPDEDTCRIVRTGGSPVEEGLLLSSFEAFALGPCLLMRPVVHQLPRRQQAMVTKPRPMIPGTGSLVLHFRRTRLLAVAKTAKPATSKGKFAAKAAKKEPKAAAKGTATPKSQAVKTEPTEAVGKIGMERGQLSGLLTSLSYQCKAKKATPEHRAAAAKILSDYKAADVSGKSKILEKLVQSGMHCLDWANELTKNTEVQHEEANEFVKGFMTRSKILELNGLNESNLSEQVAADTLQDLLRESEERFKHTRQEQPHKNKLLHRYFYKMQKESTERDSATDTTRHSQTGTMDGGSLGSLMDAFGSGAASSIEVDMKGAFNKNVLEIAASPANPRRTWSYRDESFGHTLSKHAVRRGGEFSMLGVSRAMLQKFAASNPKPPLLRASSVKKRLQTVLY</sequence>
<accession>A0A812KRU9</accession>
<dbReference type="Proteomes" id="UP000604046">
    <property type="component" value="Unassembled WGS sequence"/>
</dbReference>
<feature type="region of interest" description="Disordered" evidence="1">
    <location>
        <begin position="371"/>
        <end position="401"/>
    </location>
</feature>
<organism evidence="2 3">
    <name type="scientific">Symbiodinium natans</name>
    <dbReference type="NCBI Taxonomy" id="878477"/>
    <lineage>
        <taxon>Eukaryota</taxon>
        <taxon>Sar</taxon>
        <taxon>Alveolata</taxon>
        <taxon>Dinophyceae</taxon>
        <taxon>Suessiales</taxon>
        <taxon>Symbiodiniaceae</taxon>
        <taxon>Symbiodinium</taxon>
    </lineage>
</organism>
<feature type="compositionally biased region" description="Basic and acidic residues" evidence="1">
    <location>
        <begin position="254"/>
        <end position="267"/>
    </location>
</feature>
<evidence type="ECO:0000313" key="3">
    <source>
        <dbReference type="Proteomes" id="UP000604046"/>
    </source>
</evidence>
<feature type="region of interest" description="Disordered" evidence="1">
    <location>
        <begin position="554"/>
        <end position="577"/>
    </location>
</feature>
<feature type="region of interest" description="Disordered" evidence="1">
    <location>
        <begin position="254"/>
        <end position="286"/>
    </location>
</feature>
<evidence type="ECO:0000256" key="1">
    <source>
        <dbReference type="SAM" id="MobiDB-lite"/>
    </source>
</evidence>
<feature type="compositionally biased region" description="Basic and acidic residues" evidence="1">
    <location>
        <begin position="38"/>
        <end position="55"/>
    </location>
</feature>
<feature type="region of interest" description="Disordered" evidence="1">
    <location>
        <begin position="29"/>
        <end position="64"/>
    </location>
</feature>
<evidence type="ECO:0000313" key="2">
    <source>
        <dbReference type="EMBL" id="CAE7231924.1"/>
    </source>
</evidence>
<keyword evidence="3" id="KW-1185">Reference proteome</keyword>
<comment type="caution">
    <text evidence="2">The sequence shown here is derived from an EMBL/GenBank/DDBJ whole genome shotgun (WGS) entry which is preliminary data.</text>
</comment>
<reference evidence="2" key="1">
    <citation type="submission" date="2021-02" db="EMBL/GenBank/DDBJ databases">
        <authorList>
            <person name="Dougan E. K."/>
            <person name="Rhodes N."/>
            <person name="Thang M."/>
            <person name="Chan C."/>
        </authorList>
    </citation>
    <scope>NUCLEOTIDE SEQUENCE</scope>
</reference>
<feature type="region of interest" description="Disordered" evidence="1">
    <location>
        <begin position="150"/>
        <end position="177"/>
    </location>
</feature>
<feature type="compositionally biased region" description="Basic and acidic residues" evidence="1">
    <location>
        <begin position="554"/>
        <end position="566"/>
    </location>
</feature>
<protein>
    <submittedName>
        <fullName evidence="2">Uncharacterized protein</fullName>
    </submittedName>
</protein>
<name>A0A812KRU9_9DINO</name>
<dbReference type="AlphaFoldDB" id="A0A812KRU9"/>
<dbReference type="EMBL" id="CAJNDS010000754">
    <property type="protein sequence ID" value="CAE7231924.1"/>
    <property type="molecule type" value="Genomic_DNA"/>
</dbReference>
<proteinExistence type="predicted"/>
<gene>
    <name evidence="2" type="ORF">SNAT2548_LOCUS9542</name>
</gene>